<feature type="region of interest" description="Disordered" evidence="4">
    <location>
        <begin position="399"/>
        <end position="451"/>
    </location>
</feature>
<dbReference type="STRING" id="52670.A0A2I4CUC8"/>
<feature type="region of interest" description="Disordered" evidence="4">
    <location>
        <begin position="1"/>
        <end position="76"/>
    </location>
</feature>
<dbReference type="PANTHER" id="PTHR16127">
    <property type="entry name" value="TAXILIN"/>
    <property type="match status" value="1"/>
</dbReference>
<dbReference type="InterPro" id="IPR016137">
    <property type="entry name" value="RGS"/>
</dbReference>
<feature type="region of interest" description="Disordered" evidence="4">
    <location>
        <begin position="872"/>
        <end position="891"/>
    </location>
</feature>
<feature type="compositionally biased region" description="Acidic residues" evidence="4">
    <location>
        <begin position="843"/>
        <end position="860"/>
    </location>
</feature>
<feature type="compositionally biased region" description="Basic and acidic residues" evidence="4">
    <location>
        <begin position="784"/>
        <end position="811"/>
    </location>
</feature>
<dbReference type="PRINTS" id="PR01301">
    <property type="entry name" value="RGSPROTEIN"/>
</dbReference>
<feature type="compositionally biased region" description="Low complexity" evidence="4">
    <location>
        <begin position="407"/>
        <end position="416"/>
    </location>
</feature>
<evidence type="ECO:0000313" key="6">
    <source>
        <dbReference type="Proteomes" id="UP000192220"/>
    </source>
</evidence>
<evidence type="ECO:0000256" key="1">
    <source>
        <dbReference type="ARBA" id="ARBA00009550"/>
    </source>
</evidence>
<feature type="region of interest" description="Disordered" evidence="4">
    <location>
        <begin position="843"/>
        <end position="867"/>
    </location>
</feature>
<comment type="similarity">
    <text evidence="1">Belongs to the taxilin family.</text>
</comment>
<evidence type="ECO:0000256" key="2">
    <source>
        <dbReference type="ARBA" id="ARBA00022700"/>
    </source>
</evidence>
<dbReference type="GeneID" id="106532130"/>
<dbReference type="InterPro" id="IPR036305">
    <property type="entry name" value="RGS_sf"/>
</dbReference>
<feature type="compositionally biased region" description="Low complexity" evidence="4">
    <location>
        <begin position="812"/>
        <end position="824"/>
    </location>
</feature>
<proteinExistence type="inferred from homology"/>
<name>A0A2I4CUC8_AUSLI</name>
<dbReference type="AlphaFoldDB" id="A0A2I4CUC8"/>
<feature type="compositionally biased region" description="Low complexity" evidence="4">
    <location>
        <begin position="725"/>
        <end position="736"/>
    </location>
</feature>
<feature type="region of interest" description="Disordered" evidence="4">
    <location>
        <begin position="725"/>
        <end position="824"/>
    </location>
</feature>
<dbReference type="SUPFAM" id="SSF48097">
    <property type="entry name" value="Regulator of G-protein signaling, RGS"/>
    <property type="match status" value="1"/>
</dbReference>
<gene>
    <name evidence="7" type="primary">LOC106532130</name>
</gene>
<feature type="compositionally biased region" description="Acidic residues" evidence="4">
    <location>
        <begin position="421"/>
        <end position="431"/>
    </location>
</feature>
<dbReference type="RefSeq" id="XP_013883591.1">
    <property type="nucleotide sequence ID" value="XM_014028137.1"/>
</dbReference>
<dbReference type="Pfam" id="PF00615">
    <property type="entry name" value="RGS"/>
    <property type="match status" value="1"/>
</dbReference>
<feature type="coiled-coil region" evidence="3">
    <location>
        <begin position="107"/>
        <end position="268"/>
    </location>
</feature>
<dbReference type="SMART" id="SM00315">
    <property type="entry name" value="RGS"/>
    <property type="match status" value="1"/>
</dbReference>
<feature type="region of interest" description="Disordered" evidence="4">
    <location>
        <begin position="486"/>
        <end position="530"/>
    </location>
</feature>
<reference evidence="7" key="1">
    <citation type="submission" date="2025-08" db="UniProtKB">
        <authorList>
            <consortium name="RefSeq"/>
        </authorList>
    </citation>
    <scope>IDENTIFICATION</scope>
</reference>
<dbReference type="GO" id="GO:0019905">
    <property type="term" value="F:syntaxin binding"/>
    <property type="evidence" value="ECO:0007669"/>
    <property type="project" value="InterPro"/>
</dbReference>
<keyword evidence="6" id="KW-1185">Reference proteome</keyword>
<dbReference type="Proteomes" id="UP000192220">
    <property type="component" value="Unplaced"/>
</dbReference>
<dbReference type="FunFam" id="1.10.167.10:FF:000001">
    <property type="entry name" value="Putative regulator of g-protein signaling 12"/>
    <property type="match status" value="1"/>
</dbReference>
<evidence type="ECO:0000259" key="5">
    <source>
        <dbReference type="PROSITE" id="PS50132"/>
    </source>
</evidence>
<keyword evidence="2" id="KW-0734">Signal transduction inhibitor</keyword>
<dbReference type="GO" id="GO:0051726">
    <property type="term" value="P:regulation of cell cycle"/>
    <property type="evidence" value="ECO:0007669"/>
    <property type="project" value="TreeGrafter"/>
</dbReference>
<sequence>METTTVCEMELPNRRIVGGSDSPDLDSPSQEEVAEFHLGLCCTGEERGETPGSEDSPSELGEAELDPGEDAKPGEDKSFGKEVVLLMQALNSLATPEEKLAALCKKYADLLEESRGMQKQLKALQKKQSQIVKEKIHLQGEHSKAILARSKLESLCRELQRHNKTLKEENSQRSREYEEQRKEAMLHFQMTLGDIEVQMEQHSSHNSKLRQENMELAEKLKKLIEQYELREEHIGKVLKHKELQQQLMDAKLQRITEMMKEVEEKQQREGEFLLKDAIESRRKCELMKEQEIQLKQQLSLYMNKFEEFQTTLAKSNEVFTTFRQEMEKMTKKIKKLEKETTQWRTKWESNNQALLQMAEEKTLRDGHFKALQKKLELLERLCRALQKERNDLSNQLCLLQEPGDEGTPAAPTQQQQKPSAMEEEEEEEDQEVFSPNTTTLTGTRVTSSNGDNYIILSPVNPGGQLLHPVYQDRNGTIGRLYQTHPCRGQNLLHNPRPGKSQRPSASRTSTLPPPQPRTAPSAPHGNHGNYQNCTIVQSHLPRSGYGNYVTLAPKTLIFPIFVQPLDLCSPDRTLLMSEEMILHQADLLPAKVTVLIYSDLLLFTREDEAGRCNVLQSPLYLNTVQLREVSSEPLHIYFLQSSQSCWRCLFSLEAFSIEQKVRVSLCLHDNIQLQLVSTESGRSQQLSELPSDFGLLSLGQSDLLYHPSSPYATLCDPQRPASPSPYSCGSLLSSSTTPPPPPLPSASAPVHISSSPTSMTLTSPPPPYIYPPCSSASSTLRSPVWKERGETEEDGRTKRRREEEVGERQQGEGESASETSESVGGVVGQGLLISPHLFNLKDECEEEEESDDEEGGSDEEFTSRPAVLRRSLSEGSLLQEPRSPRFLSDSTIHRLTRTATFDLSLASSPNPNPPSPQTLRKHLTKEGVSLHHMLLLLHGTKDEESRNRQLKKKTKSLVADVRSRLAFLRRRKNCTGIHGNSLEKALRNHRPSVGEVLRWAESLEALLTNQYGLAVFRHFLRSEFSEENLDFWLAVERFRRTRPFSKMAARAEKIYNEFISPNAVRQVNVDSFVRDSTNQSLRFCVNPASFQLAQDQIFTLMETDSYPRFLRSRLYAQLANPNLETEPPNQRRSNSQS</sequence>
<dbReference type="SUPFAM" id="SSF50729">
    <property type="entry name" value="PH domain-like"/>
    <property type="match status" value="1"/>
</dbReference>
<dbReference type="InParanoid" id="A0A2I4CUC8"/>
<evidence type="ECO:0000256" key="4">
    <source>
        <dbReference type="SAM" id="MobiDB-lite"/>
    </source>
</evidence>
<keyword evidence="3" id="KW-0175">Coiled coil</keyword>
<dbReference type="KEGG" id="alim:106532130"/>
<dbReference type="FunFam" id="1.10.196.10:FF:000001">
    <property type="entry name" value="Regulator of G-protein signaling 8"/>
    <property type="match status" value="1"/>
</dbReference>
<feature type="domain" description="RGS" evidence="5">
    <location>
        <begin position="1002"/>
        <end position="1119"/>
    </location>
</feature>
<dbReference type="OrthoDB" id="425555at2759"/>
<dbReference type="Gene3D" id="1.10.167.10">
    <property type="entry name" value="Regulator of G-protein Signalling 4, domain 2"/>
    <property type="match status" value="1"/>
</dbReference>
<dbReference type="InterPro" id="IPR026183">
    <property type="entry name" value="Taxilin_fam"/>
</dbReference>
<dbReference type="Gene3D" id="1.10.196.10">
    <property type="match status" value="2"/>
</dbReference>
<dbReference type="PANTHER" id="PTHR16127:SF14">
    <property type="entry name" value="GAMMA-TAXILIN"/>
    <property type="match status" value="1"/>
</dbReference>
<feature type="coiled-coil region" evidence="3">
    <location>
        <begin position="319"/>
        <end position="395"/>
    </location>
</feature>
<accession>A0A2I4CUC8</accession>
<dbReference type="InterPro" id="IPR024066">
    <property type="entry name" value="RGS_subdom1/3"/>
</dbReference>
<dbReference type="GO" id="GO:0009968">
    <property type="term" value="P:negative regulation of signal transduction"/>
    <property type="evidence" value="ECO:0007669"/>
    <property type="project" value="UniProtKB-KW"/>
</dbReference>
<feature type="compositionally biased region" description="Low complexity" evidence="4">
    <location>
        <begin position="437"/>
        <end position="446"/>
    </location>
</feature>
<protein>
    <submittedName>
        <fullName evidence="7">Regulator of G-protein signaling 3</fullName>
    </submittedName>
</protein>
<feature type="compositionally biased region" description="Low complexity" evidence="4">
    <location>
        <begin position="745"/>
        <end position="762"/>
    </location>
</feature>
<evidence type="ECO:0000313" key="7">
    <source>
        <dbReference type="RefSeq" id="XP_013883591.1"/>
    </source>
</evidence>
<organism evidence="6 7">
    <name type="scientific">Austrofundulus limnaeus</name>
    <name type="common">Annual killifish</name>
    <dbReference type="NCBI Taxonomy" id="52670"/>
    <lineage>
        <taxon>Eukaryota</taxon>
        <taxon>Metazoa</taxon>
        <taxon>Chordata</taxon>
        <taxon>Craniata</taxon>
        <taxon>Vertebrata</taxon>
        <taxon>Euteleostomi</taxon>
        <taxon>Actinopterygii</taxon>
        <taxon>Neopterygii</taxon>
        <taxon>Teleostei</taxon>
        <taxon>Neoteleostei</taxon>
        <taxon>Acanthomorphata</taxon>
        <taxon>Ovalentaria</taxon>
        <taxon>Atherinomorphae</taxon>
        <taxon>Cyprinodontiformes</taxon>
        <taxon>Rivulidae</taxon>
        <taxon>Austrofundulus</taxon>
    </lineage>
</organism>
<dbReference type="PROSITE" id="PS50132">
    <property type="entry name" value="RGS"/>
    <property type="match status" value="1"/>
</dbReference>
<dbReference type="InterPro" id="IPR044926">
    <property type="entry name" value="RGS_subdomain_2"/>
</dbReference>
<dbReference type="Pfam" id="PF09728">
    <property type="entry name" value="Taxilin"/>
    <property type="match status" value="1"/>
</dbReference>
<evidence type="ECO:0000256" key="3">
    <source>
        <dbReference type="SAM" id="Coils"/>
    </source>
</evidence>